<sequence length="72" mass="8154">MEASMHRLIRRTAAKVRNCGAPGIHVVLAWLTLLEIEIRDIVTIIEDVRYRLDRSSAHRFLSRELEAGEAGA</sequence>
<dbReference type="InterPro" id="IPR036079">
    <property type="entry name" value="ATPase_csu/dsu_sf"/>
</dbReference>
<protein>
    <submittedName>
        <fullName evidence="1">Uncharacterized protein</fullName>
    </submittedName>
</protein>
<evidence type="ECO:0000313" key="1">
    <source>
        <dbReference type="EMBL" id="MPN46610.1"/>
    </source>
</evidence>
<organism evidence="1">
    <name type="scientific">bioreactor metagenome</name>
    <dbReference type="NCBI Taxonomy" id="1076179"/>
    <lineage>
        <taxon>unclassified sequences</taxon>
        <taxon>metagenomes</taxon>
        <taxon>ecological metagenomes</taxon>
    </lineage>
</organism>
<comment type="caution">
    <text evidence="1">The sequence shown here is derived from an EMBL/GenBank/DDBJ whole genome shotgun (WGS) entry which is preliminary data.</text>
</comment>
<accession>A0A645I673</accession>
<gene>
    <name evidence="1" type="ORF">SDC9_194201</name>
</gene>
<proteinExistence type="predicted"/>
<dbReference type="SUPFAM" id="SSF103486">
    <property type="entry name" value="V-type ATP synthase subunit C"/>
    <property type="match status" value="1"/>
</dbReference>
<name>A0A645I673_9ZZZZ</name>
<dbReference type="AlphaFoldDB" id="A0A645I673"/>
<dbReference type="EMBL" id="VSSQ01107429">
    <property type="protein sequence ID" value="MPN46610.1"/>
    <property type="molecule type" value="Genomic_DNA"/>
</dbReference>
<reference evidence="1" key="1">
    <citation type="submission" date="2019-08" db="EMBL/GenBank/DDBJ databases">
        <authorList>
            <person name="Kucharzyk K."/>
            <person name="Murdoch R.W."/>
            <person name="Higgins S."/>
            <person name="Loffler F."/>
        </authorList>
    </citation>
    <scope>NUCLEOTIDE SEQUENCE</scope>
</reference>